<sequence length="275" mass="29647">MQSSSGLFQNFDKYVYSTGPCLESVLEVGGEGEIGGDIDRKRDGNCTQTSLDVNVAVSAGDDDFGGGNGGFECEFDFRLTSKTPPVPAIACLSFSRSPFIGAVAKDDDADDFGGFECEIEFALIPKLPHVPAIVFSPSPRSPVVPSGFSAPRAYDVVRGDSATLDLSTFDICAQSPRVGTRDALETAANAHVGRSTRHFPCSVPQGSVLSPTLFNIYMRDLLLPQAPAKVVSYADNITFYCWYHHMVVDQYIEQAAQLLSNFMPDIANFFAQRGG</sequence>
<dbReference type="AlphaFoldDB" id="A0A3P6TJX6"/>
<dbReference type="EMBL" id="UYRU01042994">
    <property type="protein sequence ID" value="VDK79500.1"/>
    <property type="molecule type" value="Genomic_DNA"/>
</dbReference>
<dbReference type="InterPro" id="IPR043502">
    <property type="entry name" value="DNA/RNA_pol_sf"/>
</dbReference>
<evidence type="ECO:0000313" key="2">
    <source>
        <dbReference type="EMBL" id="VDK79500.1"/>
    </source>
</evidence>
<dbReference type="OrthoDB" id="6283029at2759"/>
<dbReference type="InterPro" id="IPR000477">
    <property type="entry name" value="RT_dom"/>
</dbReference>
<dbReference type="Pfam" id="PF00078">
    <property type="entry name" value="RVT_1"/>
    <property type="match status" value="1"/>
</dbReference>
<proteinExistence type="predicted"/>
<accession>A0A3P6TJX6</accession>
<protein>
    <recommendedName>
        <fullName evidence="1">Reverse transcriptase domain-containing protein</fullName>
    </recommendedName>
</protein>
<organism evidence="2 3">
    <name type="scientific">Dibothriocephalus latus</name>
    <name type="common">Fish tapeworm</name>
    <name type="synonym">Diphyllobothrium latum</name>
    <dbReference type="NCBI Taxonomy" id="60516"/>
    <lineage>
        <taxon>Eukaryota</taxon>
        <taxon>Metazoa</taxon>
        <taxon>Spiralia</taxon>
        <taxon>Lophotrochozoa</taxon>
        <taxon>Platyhelminthes</taxon>
        <taxon>Cestoda</taxon>
        <taxon>Eucestoda</taxon>
        <taxon>Diphyllobothriidea</taxon>
        <taxon>Diphyllobothriidae</taxon>
        <taxon>Dibothriocephalus</taxon>
    </lineage>
</organism>
<name>A0A3P6TJX6_DIBLA</name>
<dbReference type="SUPFAM" id="SSF56672">
    <property type="entry name" value="DNA/RNA polymerases"/>
    <property type="match status" value="1"/>
</dbReference>
<gene>
    <name evidence="2" type="ORF">DILT_LOCUS3019</name>
</gene>
<feature type="domain" description="Reverse transcriptase" evidence="1">
    <location>
        <begin position="181"/>
        <end position="243"/>
    </location>
</feature>
<evidence type="ECO:0000259" key="1">
    <source>
        <dbReference type="Pfam" id="PF00078"/>
    </source>
</evidence>
<keyword evidence="3" id="KW-1185">Reference proteome</keyword>
<reference evidence="2 3" key="1">
    <citation type="submission" date="2018-11" db="EMBL/GenBank/DDBJ databases">
        <authorList>
            <consortium name="Pathogen Informatics"/>
        </authorList>
    </citation>
    <scope>NUCLEOTIDE SEQUENCE [LARGE SCALE GENOMIC DNA]</scope>
</reference>
<dbReference type="Proteomes" id="UP000281553">
    <property type="component" value="Unassembled WGS sequence"/>
</dbReference>
<evidence type="ECO:0000313" key="3">
    <source>
        <dbReference type="Proteomes" id="UP000281553"/>
    </source>
</evidence>